<feature type="compositionally biased region" description="Polar residues" evidence="1">
    <location>
        <begin position="21"/>
        <end position="36"/>
    </location>
</feature>
<feature type="compositionally biased region" description="Polar residues" evidence="1">
    <location>
        <begin position="49"/>
        <end position="59"/>
    </location>
</feature>
<evidence type="ECO:0000313" key="2">
    <source>
        <dbReference type="EMBL" id="KAK4065936.1"/>
    </source>
</evidence>
<organism evidence="2 3">
    <name type="scientific">Purpureocillium lilacinum</name>
    <name type="common">Paecilomyces lilacinus</name>
    <dbReference type="NCBI Taxonomy" id="33203"/>
    <lineage>
        <taxon>Eukaryota</taxon>
        <taxon>Fungi</taxon>
        <taxon>Dikarya</taxon>
        <taxon>Ascomycota</taxon>
        <taxon>Pezizomycotina</taxon>
        <taxon>Sordariomycetes</taxon>
        <taxon>Hypocreomycetidae</taxon>
        <taxon>Hypocreales</taxon>
        <taxon>Ophiocordycipitaceae</taxon>
        <taxon>Purpureocillium</taxon>
    </lineage>
</organism>
<name>A0ABR0BCI0_PURLI</name>
<feature type="region of interest" description="Disordered" evidence="1">
    <location>
        <begin position="1"/>
        <end position="67"/>
    </location>
</feature>
<dbReference type="EMBL" id="JAWRVI010000406">
    <property type="protein sequence ID" value="KAK4065936.1"/>
    <property type="molecule type" value="Genomic_DNA"/>
</dbReference>
<proteinExistence type="predicted"/>
<gene>
    <name evidence="2" type="ORF">Purlil1_14005</name>
</gene>
<comment type="caution">
    <text evidence="2">The sequence shown here is derived from an EMBL/GenBank/DDBJ whole genome shotgun (WGS) entry which is preliminary data.</text>
</comment>
<keyword evidence="3" id="KW-1185">Reference proteome</keyword>
<reference evidence="2 3" key="1">
    <citation type="journal article" date="2024" name="Microbiol. Resour. Announc.">
        <title>Genome annotations for the ascomycete fungi Trichoderma harzianum, Trichoderma aggressivum, and Purpureocillium lilacinum.</title>
        <authorList>
            <person name="Beijen E.P.W."/>
            <person name="Ohm R.A."/>
        </authorList>
    </citation>
    <scope>NUCLEOTIDE SEQUENCE [LARGE SCALE GENOMIC DNA]</scope>
    <source>
        <strain evidence="2 3">CBS 150709</strain>
    </source>
</reference>
<protein>
    <submittedName>
        <fullName evidence="2">Uncharacterized protein</fullName>
    </submittedName>
</protein>
<evidence type="ECO:0000313" key="3">
    <source>
        <dbReference type="Proteomes" id="UP001287286"/>
    </source>
</evidence>
<evidence type="ECO:0000256" key="1">
    <source>
        <dbReference type="SAM" id="MobiDB-lite"/>
    </source>
</evidence>
<dbReference type="Proteomes" id="UP001287286">
    <property type="component" value="Unassembled WGS sequence"/>
</dbReference>
<accession>A0ABR0BCI0</accession>
<sequence length="67" mass="7369">MGELDFGQDKYRVAHTHPRSTDTSGGTQEADPTNKSTKAHKSHEPEDQVVNSGPPNESCQHPRGKTR</sequence>